<dbReference type="CDD" id="cd08066">
    <property type="entry name" value="MPN_AMSH_like"/>
    <property type="match status" value="1"/>
</dbReference>
<dbReference type="GO" id="GO:0140492">
    <property type="term" value="F:metal-dependent deubiquitinase activity"/>
    <property type="evidence" value="ECO:0007669"/>
    <property type="project" value="InterPro"/>
</dbReference>
<dbReference type="GO" id="GO:0061578">
    <property type="term" value="F:K63-linked deubiquitinase activity"/>
    <property type="evidence" value="ECO:0007669"/>
    <property type="project" value="InterPro"/>
</dbReference>
<accession>A0A8H3EU24</accession>
<gene>
    <name evidence="11" type="ORF">GOMPHAMPRED_007404</name>
</gene>
<dbReference type="GO" id="GO:0006508">
    <property type="term" value="P:proteolysis"/>
    <property type="evidence" value="ECO:0007669"/>
    <property type="project" value="UniProtKB-KW"/>
</dbReference>
<evidence type="ECO:0000256" key="4">
    <source>
        <dbReference type="ARBA" id="ARBA00022723"/>
    </source>
</evidence>
<proteinExistence type="inferred from homology"/>
<evidence type="ECO:0000256" key="6">
    <source>
        <dbReference type="ARBA" id="ARBA00022801"/>
    </source>
</evidence>
<evidence type="ECO:0000256" key="2">
    <source>
        <dbReference type="ARBA" id="ARBA00010981"/>
    </source>
</evidence>
<evidence type="ECO:0000256" key="3">
    <source>
        <dbReference type="ARBA" id="ARBA00022670"/>
    </source>
</evidence>
<dbReference type="Pfam" id="PF08969">
    <property type="entry name" value="USP8_dimer"/>
    <property type="match status" value="1"/>
</dbReference>
<comment type="cofactor">
    <cofactor evidence="1">
        <name>Zn(2+)</name>
        <dbReference type="ChEBI" id="CHEBI:29105"/>
    </cofactor>
</comment>
<dbReference type="AlphaFoldDB" id="A0A8H3EU24"/>
<comment type="caution">
    <text evidence="11">The sequence shown here is derived from an EMBL/GenBank/DDBJ whole genome shotgun (WGS) entry which is preliminary data.</text>
</comment>
<keyword evidence="7" id="KW-0862">Zinc</keyword>
<dbReference type="OrthoDB" id="3640at2759"/>
<dbReference type="Gene3D" id="1.20.58.80">
    <property type="entry name" value="Phosphotransferase system, lactose/cellobiose-type IIA subunit"/>
    <property type="match status" value="1"/>
</dbReference>
<evidence type="ECO:0000256" key="1">
    <source>
        <dbReference type="ARBA" id="ARBA00001947"/>
    </source>
</evidence>
<dbReference type="Pfam" id="PF01398">
    <property type="entry name" value="JAB"/>
    <property type="match status" value="1"/>
</dbReference>
<dbReference type="InterPro" id="IPR000555">
    <property type="entry name" value="JAMM/MPN+_dom"/>
</dbReference>
<evidence type="ECO:0000256" key="9">
    <source>
        <dbReference type="SAM" id="MobiDB-lite"/>
    </source>
</evidence>
<feature type="region of interest" description="Disordered" evidence="9">
    <location>
        <begin position="285"/>
        <end position="309"/>
    </location>
</feature>
<dbReference type="InterPro" id="IPR015063">
    <property type="entry name" value="USP8_dimer"/>
</dbReference>
<keyword evidence="5" id="KW-0833">Ubl conjugation pathway</keyword>
<evidence type="ECO:0000256" key="5">
    <source>
        <dbReference type="ARBA" id="ARBA00022786"/>
    </source>
</evidence>
<dbReference type="EMBL" id="CAJPDQ010000006">
    <property type="protein sequence ID" value="CAF9911429.1"/>
    <property type="molecule type" value="Genomic_DNA"/>
</dbReference>
<keyword evidence="8" id="KW-0482">Metalloprotease</keyword>
<name>A0A8H3EU24_9LECA</name>
<sequence length="531" mass="59605">MPAEVGSGTRANSRPLDVQQIAKEAENYEYNPNVPLKLWLRTAATLLHEANIYENEGNQQQTYLLLYRHASLVLKHLPKHPDARLPDGHASLAQAMKEVEVGLAKLDQLQPQIKKKYERYEKLAEERAQLQARRLDSPQTPLPKGDWRFHDRTTRRASIDVIETHSINAGDNKDLAVQLARNEIQRRSLARKATRLAGISEETEQERRTGGDWANWEEAFTNDEKNITMNTLSQQMQKVRAQVDGKSNGNETKPQPKSPAPRSIYNYPAIEPSHRGSIIHSPTVKPLEPFHTFNPRPPPPPPKDVDPSLSPIRPTKQPLVDGAAHINSPIDEISPAGYSFKPSAYLENGNPLRTVFLPPELRHKFLAIAATNTSKNLETCGILCGTLISNALFISRLVIPEQESTSDTCEMLNESALFDYVDGEDLMVLGWIHTHPTQTCFMSSRDVHTHCGYQVMMPESIAIVCAPSKTPDWGVFRLTDPPGMPAVLNCRQTGIFHPHSEPDIYTDALRPGHVFEAKGLEFEVHDMRVKP</sequence>
<dbReference type="SMART" id="SM00232">
    <property type="entry name" value="JAB_MPN"/>
    <property type="match status" value="1"/>
</dbReference>
<reference evidence="11" key="1">
    <citation type="submission" date="2021-03" db="EMBL/GenBank/DDBJ databases">
        <authorList>
            <person name="Tagirdzhanova G."/>
        </authorList>
    </citation>
    <scope>NUCLEOTIDE SEQUENCE</scope>
</reference>
<dbReference type="FunFam" id="3.40.140.10:FF:000033">
    <property type="entry name" value="AMSH-like protease sst2"/>
    <property type="match status" value="1"/>
</dbReference>
<evidence type="ECO:0000259" key="10">
    <source>
        <dbReference type="PROSITE" id="PS50249"/>
    </source>
</evidence>
<dbReference type="GO" id="GO:0016020">
    <property type="term" value="C:membrane"/>
    <property type="evidence" value="ECO:0007669"/>
    <property type="project" value="TreeGrafter"/>
</dbReference>
<keyword evidence="6" id="KW-0378">Hydrolase</keyword>
<dbReference type="PANTHER" id="PTHR12947:SF13">
    <property type="entry name" value="FI19924P1"/>
    <property type="match status" value="1"/>
</dbReference>
<dbReference type="InterPro" id="IPR037518">
    <property type="entry name" value="MPN"/>
</dbReference>
<keyword evidence="12" id="KW-1185">Reference proteome</keyword>
<dbReference type="PROSITE" id="PS50249">
    <property type="entry name" value="MPN"/>
    <property type="match status" value="1"/>
</dbReference>
<dbReference type="InterPro" id="IPR044098">
    <property type="entry name" value="STAMBP/STALP-like_MPN"/>
</dbReference>
<dbReference type="GO" id="GO:0070536">
    <property type="term" value="P:protein K63-linked deubiquitination"/>
    <property type="evidence" value="ECO:0007669"/>
    <property type="project" value="InterPro"/>
</dbReference>
<dbReference type="Gene3D" id="3.40.140.10">
    <property type="entry name" value="Cytidine Deaminase, domain 2"/>
    <property type="match status" value="1"/>
</dbReference>
<dbReference type="SUPFAM" id="SSF102712">
    <property type="entry name" value="JAB1/MPN domain"/>
    <property type="match status" value="1"/>
</dbReference>
<organism evidence="11 12">
    <name type="scientific">Gomphillus americanus</name>
    <dbReference type="NCBI Taxonomy" id="1940652"/>
    <lineage>
        <taxon>Eukaryota</taxon>
        <taxon>Fungi</taxon>
        <taxon>Dikarya</taxon>
        <taxon>Ascomycota</taxon>
        <taxon>Pezizomycotina</taxon>
        <taxon>Lecanoromycetes</taxon>
        <taxon>OSLEUM clade</taxon>
        <taxon>Ostropomycetidae</taxon>
        <taxon>Ostropales</taxon>
        <taxon>Graphidaceae</taxon>
        <taxon>Gomphilloideae</taxon>
        <taxon>Gomphillus</taxon>
    </lineage>
</organism>
<comment type="similarity">
    <text evidence="2">Belongs to the peptidase M67C family.</text>
</comment>
<keyword evidence="4" id="KW-0479">Metal-binding</keyword>
<feature type="compositionally biased region" description="Polar residues" evidence="9">
    <location>
        <begin position="245"/>
        <end position="255"/>
    </location>
</feature>
<keyword evidence="3" id="KW-0645">Protease</keyword>
<dbReference type="PANTHER" id="PTHR12947">
    <property type="entry name" value="AMSH-LIKE PROTEASE"/>
    <property type="match status" value="1"/>
</dbReference>
<dbReference type="Proteomes" id="UP000664169">
    <property type="component" value="Unassembled WGS sequence"/>
</dbReference>
<protein>
    <recommendedName>
        <fullName evidence="10">MPN domain-containing protein</fullName>
    </recommendedName>
</protein>
<feature type="region of interest" description="Disordered" evidence="9">
    <location>
        <begin position="236"/>
        <end position="264"/>
    </location>
</feature>
<evidence type="ECO:0000313" key="12">
    <source>
        <dbReference type="Proteomes" id="UP000664169"/>
    </source>
</evidence>
<dbReference type="GO" id="GO:0046872">
    <property type="term" value="F:metal ion binding"/>
    <property type="evidence" value="ECO:0007669"/>
    <property type="project" value="UniProtKB-KW"/>
</dbReference>
<evidence type="ECO:0000313" key="11">
    <source>
        <dbReference type="EMBL" id="CAF9911429.1"/>
    </source>
</evidence>
<dbReference type="GO" id="GO:0005768">
    <property type="term" value="C:endosome"/>
    <property type="evidence" value="ECO:0007669"/>
    <property type="project" value="TreeGrafter"/>
</dbReference>
<evidence type="ECO:0000256" key="8">
    <source>
        <dbReference type="ARBA" id="ARBA00023049"/>
    </source>
</evidence>
<feature type="domain" description="MPN" evidence="10">
    <location>
        <begin position="355"/>
        <end position="482"/>
    </location>
</feature>
<evidence type="ECO:0000256" key="7">
    <source>
        <dbReference type="ARBA" id="ARBA00022833"/>
    </source>
</evidence>